<dbReference type="Proteomes" id="UP000240978">
    <property type="component" value="Unassembled WGS sequence"/>
</dbReference>
<dbReference type="OrthoDB" id="1441538at2"/>
<evidence type="ECO:0000313" key="1">
    <source>
        <dbReference type="EMBL" id="PSL29164.1"/>
    </source>
</evidence>
<keyword evidence="2" id="KW-1185">Reference proteome</keyword>
<dbReference type="EMBL" id="PYGK01000007">
    <property type="protein sequence ID" value="PSL29164.1"/>
    <property type="molecule type" value="Genomic_DNA"/>
</dbReference>
<name>A0A2P8G5C3_9BACT</name>
<proteinExistence type="predicted"/>
<protein>
    <recommendedName>
        <fullName evidence="3">IrrE N-terminal-like domain-containing protein</fullName>
    </recommendedName>
</protein>
<comment type="caution">
    <text evidence="1">The sequence shown here is derived from an EMBL/GenBank/DDBJ whole genome shotgun (WGS) entry which is preliminary data.</text>
</comment>
<sequence>MNNIKHNEMLTLDRCITFLNEVGIQTLEGNVEDMSFLPGLLIENGTIVIDKTRLQYPGDLLHEAGHIAVVPSADRKYLMGKDVIKRKDREAEEIMAIAWSYAACIHLVIDPSFVFHEDGYRGGSNSIIDSCLNNEYLGMFMLQSVGMTIDKNAKPAVPDKRGYPHMTKWLRE</sequence>
<dbReference type="RefSeq" id="WP_106603536.1">
    <property type="nucleotide sequence ID" value="NZ_PYGK01000007.1"/>
</dbReference>
<reference evidence="1 2" key="1">
    <citation type="submission" date="2018-03" db="EMBL/GenBank/DDBJ databases">
        <title>Genomic Encyclopedia of Archaeal and Bacterial Type Strains, Phase II (KMG-II): from individual species to whole genera.</title>
        <authorList>
            <person name="Goeker M."/>
        </authorList>
    </citation>
    <scope>NUCLEOTIDE SEQUENCE [LARGE SCALE GENOMIC DNA]</scope>
    <source>
        <strain evidence="1 2">DSM 18107</strain>
    </source>
</reference>
<evidence type="ECO:0008006" key="3">
    <source>
        <dbReference type="Google" id="ProtNLM"/>
    </source>
</evidence>
<organism evidence="1 2">
    <name type="scientific">Chitinophaga ginsengisoli</name>
    <dbReference type="NCBI Taxonomy" id="363837"/>
    <lineage>
        <taxon>Bacteria</taxon>
        <taxon>Pseudomonadati</taxon>
        <taxon>Bacteroidota</taxon>
        <taxon>Chitinophagia</taxon>
        <taxon>Chitinophagales</taxon>
        <taxon>Chitinophagaceae</taxon>
        <taxon>Chitinophaga</taxon>
    </lineage>
</organism>
<dbReference type="AlphaFoldDB" id="A0A2P8G5C3"/>
<gene>
    <name evidence="1" type="ORF">CLV42_107311</name>
</gene>
<accession>A0A2P8G5C3</accession>
<evidence type="ECO:0000313" key="2">
    <source>
        <dbReference type="Proteomes" id="UP000240978"/>
    </source>
</evidence>